<dbReference type="EMBL" id="JBDKWZ010000004">
    <property type="protein sequence ID" value="MEN7547967.1"/>
    <property type="molecule type" value="Genomic_DNA"/>
</dbReference>
<feature type="domain" description="UspA" evidence="2">
    <location>
        <begin position="4"/>
        <end position="158"/>
    </location>
</feature>
<dbReference type="PRINTS" id="PR01438">
    <property type="entry name" value="UNVRSLSTRESS"/>
</dbReference>
<dbReference type="Proteomes" id="UP001403385">
    <property type="component" value="Unassembled WGS sequence"/>
</dbReference>
<sequence>MEINTILVSTDFSEEADNALDLAVSIAKKRNAKITLFHVVDVPPAISGGLGSGIGSVGGAGIGGATDSRLHDHYVHKLLEVVKYRIGELINRYSDAGVTIQEQIIFDNKSKKLATFIAENEADLIMVASQCSQLEDHAIHLTIEQIIRKVKKPVFIVKNRAEHPQMGQIVFASDFKKINREAVEELKMLQEIFDAQLHLLTVIKSLSMEDKAQKRMKEFAQLFQLEKYTINTYKDNSTEHGIRAFSNSINADMISMITHGRTGLAHLLYGSIAEKVANHAKRSVLTFNQHE</sequence>
<keyword evidence="4" id="KW-1185">Reference proteome</keyword>
<dbReference type="CDD" id="cd00293">
    <property type="entry name" value="USP-like"/>
    <property type="match status" value="2"/>
</dbReference>
<protein>
    <submittedName>
        <fullName evidence="3">Universal stress protein</fullName>
    </submittedName>
</protein>
<accession>A0AAW9RWB8</accession>
<dbReference type="SUPFAM" id="SSF52402">
    <property type="entry name" value="Adenine nucleotide alpha hydrolases-like"/>
    <property type="match status" value="2"/>
</dbReference>
<reference evidence="3 4" key="1">
    <citation type="submission" date="2024-04" db="EMBL/GenBank/DDBJ databases">
        <title>Novel genus in family Flammeovirgaceae.</title>
        <authorList>
            <person name="Nguyen T.H."/>
            <person name="Vuong T.Q."/>
            <person name="Le H."/>
            <person name="Kim S.-G."/>
        </authorList>
    </citation>
    <scope>NUCLEOTIDE SEQUENCE [LARGE SCALE GENOMIC DNA]</scope>
    <source>
        <strain evidence="3 4">JCM 23209</strain>
    </source>
</reference>
<feature type="domain" description="UspA" evidence="2">
    <location>
        <begin position="168"/>
        <end position="286"/>
    </location>
</feature>
<dbReference type="PANTHER" id="PTHR46268:SF6">
    <property type="entry name" value="UNIVERSAL STRESS PROTEIN UP12"/>
    <property type="match status" value="1"/>
</dbReference>
<evidence type="ECO:0000313" key="4">
    <source>
        <dbReference type="Proteomes" id="UP001403385"/>
    </source>
</evidence>
<dbReference type="Gene3D" id="3.40.50.620">
    <property type="entry name" value="HUPs"/>
    <property type="match status" value="2"/>
</dbReference>
<comment type="similarity">
    <text evidence="1">Belongs to the universal stress protein A family.</text>
</comment>
<comment type="caution">
    <text evidence="3">The sequence shown here is derived from an EMBL/GenBank/DDBJ whole genome shotgun (WGS) entry which is preliminary data.</text>
</comment>
<dbReference type="Pfam" id="PF00582">
    <property type="entry name" value="Usp"/>
    <property type="match status" value="2"/>
</dbReference>
<organism evidence="3 4">
    <name type="scientific">Rapidithrix thailandica</name>
    <dbReference type="NCBI Taxonomy" id="413964"/>
    <lineage>
        <taxon>Bacteria</taxon>
        <taxon>Pseudomonadati</taxon>
        <taxon>Bacteroidota</taxon>
        <taxon>Cytophagia</taxon>
        <taxon>Cytophagales</taxon>
        <taxon>Flammeovirgaceae</taxon>
        <taxon>Rapidithrix</taxon>
    </lineage>
</organism>
<name>A0AAW9RWB8_9BACT</name>
<evidence type="ECO:0000256" key="1">
    <source>
        <dbReference type="ARBA" id="ARBA00008791"/>
    </source>
</evidence>
<dbReference type="InterPro" id="IPR014729">
    <property type="entry name" value="Rossmann-like_a/b/a_fold"/>
</dbReference>
<gene>
    <name evidence="3" type="ORF">AAG747_08605</name>
</gene>
<dbReference type="InterPro" id="IPR006016">
    <property type="entry name" value="UspA"/>
</dbReference>
<proteinExistence type="inferred from homology"/>
<evidence type="ECO:0000313" key="3">
    <source>
        <dbReference type="EMBL" id="MEN7547967.1"/>
    </source>
</evidence>
<dbReference type="InterPro" id="IPR006015">
    <property type="entry name" value="Universal_stress_UspA"/>
</dbReference>
<evidence type="ECO:0000259" key="2">
    <source>
        <dbReference type="Pfam" id="PF00582"/>
    </source>
</evidence>
<dbReference type="RefSeq" id="WP_346820749.1">
    <property type="nucleotide sequence ID" value="NZ_JBDKWZ010000004.1"/>
</dbReference>
<dbReference type="AlphaFoldDB" id="A0AAW9RWB8"/>
<dbReference type="PANTHER" id="PTHR46268">
    <property type="entry name" value="STRESS RESPONSE PROTEIN NHAX"/>
    <property type="match status" value="1"/>
</dbReference>